<keyword evidence="7" id="KW-0472">Membrane</keyword>
<feature type="chain" id="PRO_5046841695" evidence="8">
    <location>
        <begin position="24"/>
        <end position="1599"/>
    </location>
</feature>
<keyword evidence="7" id="KW-1133">Transmembrane helix</keyword>
<dbReference type="PANTHER" id="PTHR10357:SF210">
    <property type="entry name" value="MALTODEXTRIN GLUCOSIDASE"/>
    <property type="match status" value="1"/>
</dbReference>
<dbReference type="Pfam" id="PF22026">
    <property type="entry name" value="Alpha-amylase_C_2"/>
    <property type="match status" value="1"/>
</dbReference>
<dbReference type="SMART" id="SM00642">
    <property type="entry name" value="Aamy"/>
    <property type="match status" value="1"/>
</dbReference>
<dbReference type="CDD" id="cd00063">
    <property type="entry name" value="FN3"/>
    <property type="match status" value="1"/>
</dbReference>
<protein>
    <submittedName>
        <fullName evidence="10">Alpha-amylase family glycosyl hydrolase</fullName>
    </submittedName>
</protein>
<evidence type="ECO:0000256" key="4">
    <source>
        <dbReference type="ARBA" id="ARBA00022837"/>
    </source>
</evidence>
<reference evidence="10 11" key="1">
    <citation type="submission" date="2023-06" db="EMBL/GenBank/DDBJ databases">
        <title>Five Gram-positive bacteria isolated from mangrove sediments in Shenzhen, Guangdong, China.</title>
        <authorList>
            <person name="Yu S."/>
            <person name="Zheng W."/>
            <person name="Huang Y."/>
        </authorList>
    </citation>
    <scope>NUCLEOTIDE SEQUENCE [LARGE SCALE GENOMIC DNA]</scope>
    <source>
        <strain evidence="10 11">SaN35-3</strain>
    </source>
</reference>
<feature type="compositionally biased region" description="Acidic residues" evidence="6">
    <location>
        <begin position="1471"/>
        <end position="1489"/>
    </location>
</feature>
<feature type="signal peptide" evidence="8">
    <location>
        <begin position="1"/>
        <end position="23"/>
    </location>
</feature>
<dbReference type="Gene3D" id="2.60.40.1180">
    <property type="entry name" value="Golgi alpha-mannosidase II"/>
    <property type="match status" value="1"/>
</dbReference>
<evidence type="ECO:0000256" key="6">
    <source>
        <dbReference type="SAM" id="MobiDB-lite"/>
    </source>
</evidence>
<evidence type="ECO:0000256" key="7">
    <source>
        <dbReference type="SAM" id="Phobius"/>
    </source>
</evidence>
<dbReference type="InterPro" id="IPR013783">
    <property type="entry name" value="Ig-like_fold"/>
</dbReference>
<dbReference type="InterPro" id="IPR045857">
    <property type="entry name" value="O16G_dom_2"/>
</dbReference>
<dbReference type="SUPFAM" id="SSF49452">
    <property type="entry name" value="Starch-binding domain-like"/>
    <property type="match status" value="1"/>
</dbReference>
<gene>
    <name evidence="10" type="ORF">LC087_12020</name>
</gene>
<evidence type="ECO:0000313" key="10">
    <source>
        <dbReference type="EMBL" id="WLR41605.1"/>
    </source>
</evidence>
<keyword evidence="5" id="KW-0326">Glycosidase</keyword>
<evidence type="ECO:0000256" key="5">
    <source>
        <dbReference type="ARBA" id="ARBA00023295"/>
    </source>
</evidence>
<accession>A0ABY9JQD0</accession>
<dbReference type="CDD" id="cd02857">
    <property type="entry name" value="E_set_CDase_PDE_N"/>
    <property type="match status" value="1"/>
</dbReference>
<dbReference type="InterPro" id="IPR036116">
    <property type="entry name" value="FN3_sf"/>
</dbReference>
<dbReference type="CDD" id="cd12962">
    <property type="entry name" value="X25_BaPul_like"/>
    <property type="match status" value="1"/>
</dbReference>
<dbReference type="CDD" id="cd11338">
    <property type="entry name" value="AmyAc_CMD"/>
    <property type="match status" value="1"/>
</dbReference>
<dbReference type="Proteomes" id="UP001197974">
    <property type="component" value="Chromosome"/>
</dbReference>
<evidence type="ECO:0000313" key="11">
    <source>
        <dbReference type="Proteomes" id="UP001197974"/>
    </source>
</evidence>
<dbReference type="Gene3D" id="3.90.400.10">
    <property type="entry name" value="Oligo-1,6-glucosidase, Domain 2"/>
    <property type="match status" value="1"/>
</dbReference>
<organism evidence="10 11">
    <name type="scientific">Bacillus carboniphilus</name>
    <dbReference type="NCBI Taxonomy" id="86663"/>
    <lineage>
        <taxon>Bacteria</taxon>
        <taxon>Bacillati</taxon>
        <taxon>Bacillota</taxon>
        <taxon>Bacilli</taxon>
        <taxon>Bacillales</taxon>
        <taxon>Bacillaceae</taxon>
        <taxon>Bacillus</taxon>
    </lineage>
</organism>
<dbReference type="InterPro" id="IPR017853">
    <property type="entry name" value="GH"/>
</dbReference>
<feature type="region of interest" description="Disordered" evidence="6">
    <location>
        <begin position="413"/>
        <end position="435"/>
    </location>
</feature>
<keyword evidence="3 10" id="KW-0378">Hydrolase</keyword>
<dbReference type="SUPFAM" id="SSF51011">
    <property type="entry name" value="Glycosyl hydrolase domain"/>
    <property type="match status" value="1"/>
</dbReference>
<dbReference type="EMBL" id="CP129013">
    <property type="protein sequence ID" value="WLR41605.1"/>
    <property type="molecule type" value="Genomic_DNA"/>
</dbReference>
<sequence length="1599" mass="179172">MRKNKLRLFSFIAIVCLLLQTFAHPIISVFAEQSPSNKADTLAERRVVLVGDLQDELGHSGEWDPAAKMTQMIYQGDGFYQLTGDLPAGSYVYKVAIGGNWDENYGEGGFNGRNIELEISEDTEVTFYYHDGTNAITDSTKYQPIETEKQPRLVGNLQPIIGEGGEWSLSESTAFLKDSTYNQIYEFSTMVPVGEYQFKIVLGDTWDDTEAYPEENYKLTVEEDSEITFTYDHNAKTVTTSGKSDSGKESASINKELLYHDTWNKAYRSPFGAIPAGEEVTLRLAAEKGDLTAANLYLKDSTSGNSLTYNMDYAGWTEVEGKGELEFWEYTFTPEQKGLYGYKFIAMDGNVIAEYGEDSGEGSIGRAVDANAGTFQLTVYDPAYQTPDWMKEAVVYQIFPDRFYNGNEKNDEAKEYARGKQPIEDKEWGELPDNPRMKDSAGYEGDGQWSNDFFGGDIAGILDKLDYLQSLGVNTLYLNPIAKAASNHKYDATDYKIVDPMFGTPEEFKAFTKELEERGMYLILDGVFNHVADDSIYFDRYKKYDTVGAYEYWSAIYDLMNEEGLSEEEATEKVTKQFINEGQGFSEYGFHNWFNIDNNKVKEEDGTEHYEYQAWWGFDSLPEFKSVAGDNVDYDSEYNNDQLVNYIFKEEDSVAKSWIFDGGSGWRLDVANEVDPQFWRVFRDEMKADEIEGAGPTLQKGEKPLILGEIWDDASKYFLGDQYDSVMNYRFERAVLDFLKNGNAAQHEADLLAVQEDYPKEAYYALMNLLGSHDTPRAVFLLGGGTSTYDRAEFDPNYNYELGKNRLKLASMIQMGYPGAPTIYYGDEAGVTGSADPDDRRTYPWGKEDQELIDHYKKIGKVRTDHQDLFAYGDLHHVYAKDDVMVFARTNDKKASLIAINRGQNDQTVKVDIEDVLPNGVEFQDQLSNVKVTSRNDQVELNISAMSGQMLIASQLPAQVRPVKDIMVTEGESEVTLSWNGDAESYAIYQTNIAGAFYKQVATSTTNQMTINDLENGRKYYYAVVAIDKEGNRSEKTYLKDAVIPHIDLTNATIENVTDLGKRTIDLSKQIVVQGKLYLDGSNTERQGIQAKLQVKQENADNWVDYEASHLGDHIFEASFLPLEATTYDYRLSISSDAGRNWITSETKKVIMEKDRSDTEKPASSVILEQPIQESGQVNLSWSIKDPIDLYMIAIYRNEELLDTFIDVNKNAYKDLAVKNGTEYQYKVVVYDQGGNKVESNSIKVTPDIVMVEVTFNVNAPKYTPLDAQITIPNSINGWSTGAWEMSRGGNVSHDWAYTVEVQEGTQITYKYVRNGSWDHEGLADHTPDNSEDDDVSYYGYGAPGTDLTVTVVNQGNNKMVIDDRILRWIDQPVVIDEPINGEEVSSDSITFKGNAIKEGILTIAGEPVPINEDMTFSHDVQLQDGENHIEVTIEPSEESKSTIFKNDGGAIEKNTKTYTYTIVKTAQDDTGSDAENEGSNSDDEDAGSEGEGNGSDNGDSDSNSEDTEPDSSSGNENSDTDENDKDADSEKDSSKENETDSKTANNNLGKEDANTNSSNNKSGEGKLPNTATNLYSLLLLAVVLIGLGVSIRVYKSRR</sequence>
<dbReference type="SMART" id="SM00632">
    <property type="entry name" value="Aamy_C"/>
    <property type="match status" value="1"/>
</dbReference>
<feature type="domain" description="CBM20" evidence="9">
    <location>
        <begin position="1246"/>
        <end position="1343"/>
    </location>
</feature>
<dbReference type="InterPro" id="IPR002044">
    <property type="entry name" value="CBM20"/>
</dbReference>
<feature type="compositionally biased region" description="Acidic residues" evidence="6">
    <location>
        <begin position="1499"/>
        <end position="1510"/>
    </location>
</feature>
<dbReference type="SUPFAM" id="SSF49265">
    <property type="entry name" value="Fibronectin type III"/>
    <property type="match status" value="1"/>
</dbReference>
<dbReference type="InterPro" id="IPR013784">
    <property type="entry name" value="Carb-bd-like_fold"/>
</dbReference>
<dbReference type="SUPFAM" id="SSF51445">
    <property type="entry name" value="(Trans)glycosidases"/>
    <property type="match status" value="1"/>
</dbReference>
<dbReference type="PANTHER" id="PTHR10357">
    <property type="entry name" value="ALPHA-AMYLASE FAMILY MEMBER"/>
    <property type="match status" value="1"/>
</dbReference>
<dbReference type="InterPro" id="IPR004185">
    <property type="entry name" value="Glyco_hydro_13_lg-like_dom"/>
</dbReference>
<feature type="compositionally biased region" description="Basic and acidic residues" evidence="6">
    <location>
        <begin position="1527"/>
        <end position="1542"/>
    </location>
</feature>
<keyword evidence="4" id="KW-0106">Calcium</keyword>
<proteinExistence type="predicted"/>
<evidence type="ECO:0000256" key="2">
    <source>
        <dbReference type="ARBA" id="ARBA00022723"/>
    </source>
</evidence>
<dbReference type="SMART" id="SM00060">
    <property type="entry name" value="FN3"/>
    <property type="match status" value="2"/>
</dbReference>
<feature type="compositionally biased region" description="Polar residues" evidence="6">
    <location>
        <begin position="1544"/>
        <end position="1563"/>
    </location>
</feature>
<dbReference type="InterPro" id="IPR006047">
    <property type="entry name" value="GH13_cat_dom"/>
</dbReference>
<evidence type="ECO:0000259" key="9">
    <source>
        <dbReference type="PROSITE" id="PS51166"/>
    </source>
</evidence>
<dbReference type="InterPro" id="IPR031319">
    <property type="entry name" value="A-amylase_C"/>
</dbReference>
<feature type="region of interest" description="Disordered" evidence="6">
    <location>
        <begin position="1467"/>
        <end position="1567"/>
    </location>
</feature>
<dbReference type="SMART" id="SM01065">
    <property type="entry name" value="CBM_2"/>
    <property type="match status" value="1"/>
</dbReference>
<dbReference type="Pfam" id="PF22058">
    <property type="entry name" value="X25_BaPul_like"/>
    <property type="match status" value="2"/>
</dbReference>
<dbReference type="InterPro" id="IPR054409">
    <property type="entry name" value="X25_BaPul-like"/>
</dbReference>
<dbReference type="InterPro" id="IPR014756">
    <property type="entry name" value="Ig_E-set"/>
</dbReference>
<dbReference type="InterPro" id="IPR054174">
    <property type="entry name" value="Alpha-amylase-like_C"/>
</dbReference>
<dbReference type="Pfam" id="PF00128">
    <property type="entry name" value="Alpha-amylase"/>
    <property type="match status" value="1"/>
</dbReference>
<dbReference type="GO" id="GO:0016787">
    <property type="term" value="F:hydrolase activity"/>
    <property type="evidence" value="ECO:0007669"/>
    <property type="project" value="UniProtKB-KW"/>
</dbReference>
<evidence type="ECO:0000256" key="3">
    <source>
        <dbReference type="ARBA" id="ARBA00022801"/>
    </source>
</evidence>
<dbReference type="InterPro" id="IPR013780">
    <property type="entry name" value="Glyco_hydro_b"/>
</dbReference>
<dbReference type="Gene3D" id="3.20.20.80">
    <property type="entry name" value="Glycosidases"/>
    <property type="match status" value="1"/>
</dbReference>
<dbReference type="Gene3D" id="2.60.40.10">
    <property type="entry name" value="Immunoglobulins"/>
    <property type="match status" value="7"/>
</dbReference>
<dbReference type="PROSITE" id="PS51166">
    <property type="entry name" value="CBM20"/>
    <property type="match status" value="1"/>
</dbReference>
<feature type="transmembrane region" description="Helical" evidence="7">
    <location>
        <begin position="1575"/>
        <end position="1595"/>
    </location>
</feature>
<name>A0ABY9JQD0_9BACI</name>
<dbReference type="InterPro" id="IPR003961">
    <property type="entry name" value="FN3_dom"/>
</dbReference>
<keyword evidence="7" id="KW-0812">Transmembrane</keyword>
<comment type="cofactor">
    <cofactor evidence="1">
        <name>Ca(2+)</name>
        <dbReference type="ChEBI" id="CHEBI:29108"/>
    </cofactor>
</comment>
<evidence type="ECO:0000256" key="8">
    <source>
        <dbReference type="SAM" id="SignalP"/>
    </source>
</evidence>
<evidence type="ECO:0000256" key="1">
    <source>
        <dbReference type="ARBA" id="ARBA00001913"/>
    </source>
</evidence>
<keyword evidence="2" id="KW-0479">Metal-binding</keyword>
<dbReference type="SUPFAM" id="SSF81296">
    <property type="entry name" value="E set domains"/>
    <property type="match status" value="1"/>
</dbReference>
<keyword evidence="8" id="KW-0732">Signal</keyword>
<keyword evidence="11" id="KW-1185">Reference proteome</keyword>
<dbReference type="RefSeq" id="WP_226543069.1">
    <property type="nucleotide sequence ID" value="NZ_CP129013.1"/>
</dbReference>